<dbReference type="AlphaFoldDB" id="A0A857MMD1"/>
<dbReference type="KEGG" id="mama:GII36_02640"/>
<dbReference type="Proteomes" id="UP001059824">
    <property type="component" value="Chromosome"/>
</dbReference>
<dbReference type="EMBL" id="CP045921">
    <property type="protein sequence ID" value="QHN42742.1"/>
    <property type="molecule type" value="Genomic_DNA"/>
</dbReference>
<gene>
    <name evidence="1" type="ORF">GII36_02640</name>
</gene>
<keyword evidence="2" id="KW-1185">Reference proteome</keyword>
<sequence>MIFEPRRTNVMELKPVDSEASRLASLEKRLANLFPSQRAYVIQHTKDHVSRRASYDAEGLKLVYKHLVDTCRPHRRTAEQQEALNDAAAFVSLFDRNWVAPN</sequence>
<dbReference type="RefSeq" id="WP_260764261.1">
    <property type="nucleotide sequence ID" value="NZ_CP045921.1"/>
</dbReference>
<organism evidence="1 2">
    <name type="scientific">Candidatus Mycosynbacter amalyticus</name>
    <dbReference type="NCBI Taxonomy" id="2665156"/>
    <lineage>
        <taxon>Bacteria</taxon>
        <taxon>Candidatus Saccharimonadota</taxon>
        <taxon>Candidatus Saccharimonadota incertae sedis</taxon>
        <taxon>Candidatus Mycosynbacter</taxon>
    </lineage>
</organism>
<evidence type="ECO:0000313" key="1">
    <source>
        <dbReference type="EMBL" id="QHN42742.1"/>
    </source>
</evidence>
<accession>A0A857MMD1</accession>
<name>A0A857MMD1_9BACT</name>
<evidence type="ECO:0000313" key="2">
    <source>
        <dbReference type="Proteomes" id="UP001059824"/>
    </source>
</evidence>
<proteinExistence type="predicted"/>
<reference evidence="1" key="1">
    <citation type="journal article" date="2021" name="Nat. Microbiol.">
        <title>Cocultivation of an ultrasmall environmental parasitic bacterium with lytic ability against bacteria associated with wastewater foams.</title>
        <authorList>
            <person name="Batinovic S."/>
            <person name="Rose J.J.A."/>
            <person name="Ratcliffe J."/>
            <person name="Seviour R.J."/>
            <person name="Petrovski S."/>
        </authorList>
    </citation>
    <scope>NUCLEOTIDE SEQUENCE</scope>
    <source>
        <strain evidence="1">JR1</strain>
    </source>
</reference>
<protein>
    <submittedName>
        <fullName evidence="1">Uncharacterized protein</fullName>
    </submittedName>
</protein>